<dbReference type="PANTHER" id="PTHR44329">
    <property type="entry name" value="SERINE/THREONINE-PROTEIN KINASE TNNI3K-RELATED"/>
    <property type="match status" value="1"/>
</dbReference>
<gene>
    <name evidence="4" type="ORF">PG997_000475</name>
</gene>
<keyword evidence="5" id="KW-1185">Reference proteome</keyword>
<dbReference type="SUPFAM" id="SSF48403">
    <property type="entry name" value="Ankyrin repeat"/>
    <property type="match status" value="1"/>
</dbReference>
<dbReference type="Gene3D" id="1.25.40.20">
    <property type="entry name" value="Ankyrin repeat-containing domain"/>
    <property type="match status" value="1"/>
</dbReference>
<proteinExistence type="predicted"/>
<dbReference type="SMART" id="SM00220">
    <property type="entry name" value="S_TKc"/>
    <property type="match status" value="1"/>
</dbReference>
<dbReference type="InterPro" id="IPR036770">
    <property type="entry name" value="Ankyrin_rpt-contain_sf"/>
</dbReference>
<name>A0ABR1XAU5_9PEZI</name>
<dbReference type="PROSITE" id="PS50011">
    <property type="entry name" value="PROTEIN_KINASE_DOM"/>
    <property type="match status" value="1"/>
</dbReference>
<dbReference type="SUPFAM" id="SSF56112">
    <property type="entry name" value="Protein kinase-like (PK-like)"/>
    <property type="match status" value="1"/>
</dbReference>
<protein>
    <submittedName>
        <fullName evidence="4">Ankyrin</fullName>
    </submittedName>
</protein>
<evidence type="ECO:0000259" key="3">
    <source>
        <dbReference type="PROSITE" id="PS50011"/>
    </source>
</evidence>
<dbReference type="GeneID" id="92037850"/>
<evidence type="ECO:0000256" key="1">
    <source>
        <dbReference type="ARBA" id="ARBA00022741"/>
    </source>
</evidence>
<accession>A0ABR1XAU5</accession>
<reference evidence="4 5" key="1">
    <citation type="submission" date="2023-01" db="EMBL/GenBank/DDBJ databases">
        <title>Analysis of 21 Apiospora genomes using comparative genomics revels a genus with tremendous synthesis potential of carbohydrate active enzymes and secondary metabolites.</title>
        <authorList>
            <person name="Sorensen T."/>
        </authorList>
    </citation>
    <scope>NUCLEOTIDE SEQUENCE [LARGE SCALE GENOMIC DNA]</scope>
    <source>
        <strain evidence="4 5">CBS 114990</strain>
    </source>
</reference>
<dbReference type="Gene3D" id="1.10.510.10">
    <property type="entry name" value="Transferase(Phosphotransferase) domain 1"/>
    <property type="match status" value="1"/>
</dbReference>
<evidence type="ECO:0000313" key="5">
    <source>
        <dbReference type="Proteomes" id="UP001433268"/>
    </source>
</evidence>
<dbReference type="EMBL" id="JAQQWN010000002">
    <property type="protein sequence ID" value="KAK8093790.1"/>
    <property type="molecule type" value="Genomic_DNA"/>
</dbReference>
<dbReference type="Proteomes" id="UP001433268">
    <property type="component" value="Unassembled WGS sequence"/>
</dbReference>
<dbReference type="InterPro" id="IPR051681">
    <property type="entry name" value="Ser/Thr_Kinases-Pseudokinases"/>
</dbReference>
<dbReference type="InterPro" id="IPR011009">
    <property type="entry name" value="Kinase-like_dom_sf"/>
</dbReference>
<keyword evidence="1" id="KW-0547">Nucleotide-binding</keyword>
<dbReference type="PANTHER" id="PTHR44329:SF298">
    <property type="entry name" value="MIXED LINEAGE KINASE DOMAIN-LIKE PROTEIN"/>
    <property type="match status" value="1"/>
</dbReference>
<dbReference type="Pfam" id="PF00069">
    <property type="entry name" value="Pkinase"/>
    <property type="match status" value="1"/>
</dbReference>
<organism evidence="4 5">
    <name type="scientific">Apiospora hydei</name>
    <dbReference type="NCBI Taxonomy" id="1337664"/>
    <lineage>
        <taxon>Eukaryota</taxon>
        <taxon>Fungi</taxon>
        <taxon>Dikarya</taxon>
        <taxon>Ascomycota</taxon>
        <taxon>Pezizomycotina</taxon>
        <taxon>Sordariomycetes</taxon>
        <taxon>Xylariomycetidae</taxon>
        <taxon>Amphisphaeriales</taxon>
        <taxon>Apiosporaceae</taxon>
        <taxon>Apiospora</taxon>
    </lineage>
</organism>
<sequence length="1079" mass="121197">MGFTSNFRDGISPSQGTTDLSDVRFSFLNSRRTFTNVRTRAGSHRDEGHVGQQADFITLVSLICNIYREFGNDLVPLKQFHPDAERREDHGHTCVVSQRAVLITSASNVTRGETHALAEDIVVKRTKESIHRPNSSGLRSLLNELRIRTHPPVRDHPNVSKFKGIAWDFEDDEAARPRPLLLEELAPQRSLERFWKDYDLVRMAFMAKTDLCVDIANGLAVLHSCGVVHGDIKPANILIFPKIGHRNAFMAKRTDFGHSTSRSEGLKTLPAFTPQWCAPEILQENHRLSFEDMIATDVYSYGLVVLSIVLGRPYYRDLQDYESLRRDGTMFERAMNLVENEDRASQDSDFELDTIRLLLSKTIQSRSSKRSLSRCLRILRRYKLVQDGPVSQTIDKQFGATTRVECVSNATWELSVSFFSGFGVDQDFSESTRWLQSAVDHGILADEEFSDRLLQAMATGCHEASGTAGTSEPQHALDLHLQAPLQALPSNITVHRSRQELERAAVSSGDYSLEDHTGNGNGEFLVSDEASDDDDFLKGVGLGKLTADVIALLRTEDMRSLSELIASNPNIVSYQDEQGNTLLLIAAKASCFEAMQLLLGHPSTDCSICNRSKESVLHNLSGFQEDEVKWLANRLMARNIDLGRETMPLQVGGSLLSVSAKIRCCPLLRSILNDNMVLSQSLLDETHKMRDVKECCVCEGGSRLRRIVAIAVSTFRSQSLAVILDHLGTFKAGEDYKLHDVQVWADRKLIPLWKVPFHSVVVKSIDLPENYFRAISHGKYYAATLEYMVKFLLGPGSDFKSRLYGMLQQAVLVDSLRSVDVILREGKRRGLPPSWWLSATGWDLWQNPLILAVQIGLRAVFERLWHSTPGLPKGFVHIVEKYTTPISKLFLGKRVSYVREIPINLVHICLSLAVTAAHRDSFFLEFLLTHTDRGCIIRQPMPFDQDFSGGLNTCFLAQAILSSDYGAAKSLLQRFPETQAHRIYDGIYSTEYFSFEVSPPYGQSNIVDDIITKSFTPLASYIRRLQTPSGIFTNSLWYIYESLTGQYRGLARPTLPEFLLLVGVKEARETVQRSGCTVV</sequence>
<dbReference type="InterPro" id="IPR000719">
    <property type="entry name" value="Prot_kinase_dom"/>
</dbReference>
<keyword evidence="2" id="KW-0067">ATP-binding</keyword>
<evidence type="ECO:0000313" key="4">
    <source>
        <dbReference type="EMBL" id="KAK8093790.1"/>
    </source>
</evidence>
<dbReference type="InterPro" id="IPR008271">
    <property type="entry name" value="Ser/Thr_kinase_AS"/>
</dbReference>
<comment type="caution">
    <text evidence="4">The sequence shown here is derived from an EMBL/GenBank/DDBJ whole genome shotgun (WGS) entry which is preliminary data.</text>
</comment>
<feature type="domain" description="Protein kinase" evidence="3">
    <location>
        <begin position="95"/>
        <end position="379"/>
    </location>
</feature>
<dbReference type="PROSITE" id="PS00108">
    <property type="entry name" value="PROTEIN_KINASE_ST"/>
    <property type="match status" value="1"/>
</dbReference>
<evidence type="ECO:0000256" key="2">
    <source>
        <dbReference type="ARBA" id="ARBA00022840"/>
    </source>
</evidence>
<dbReference type="RefSeq" id="XP_066674563.1">
    <property type="nucleotide sequence ID" value="XM_066804790.1"/>
</dbReference>